<dbReference type="Pfam" id="PF02268">
    <property type="entry name" value="TFIIA_gamma_N"/>
    <property type="match status" value="1"/>
</dbReference>
<evidence type="ECO:0000256" key="1">
    <source>
        <dbReference type="ARBA" id="ARBA00004123"/>
    </source>
</evidence>
<dbReference type="InterPro" id="IPR001680">
    <property type="entry name" value="WD40_rpt"/>
</dbReference>
<evidence type="ECO:0000313" key="12">
    <source>
        <dbReference type="EMBL" id="KAL3082863.1"/>
    </source>
</evidence>
<name>A0ABD2J6C5_HETSC</name>
<dbReference type="EMBL" id="JBICCN010000254">
    <property type="protein sequence ID" value="KAL3082863.1"/>
    <property type="molecule type" value="Genomic_DNA"/>
</dbReference>
<feature type="repeat" description="WD" evidence="8">
    <location>
        <begin position="42"/>
        <end position="76"/>
    </location>
</feature>
<evidence type="ECO:0000256" key="4">
    <source>
        <dbReference type="ARBA" id="ARBA00022737"/>
    </source>
</evidence>
<reference evidence="12 13" key="1">
    <citation type="submission" date="2024-10" db="EMBL/GenBank/DDBJ databases">
        <authorList>
            <person name="Kim D."/>
        </authorList>
    </citation>
    <scope>NUCLEOTIDE SEQUENCE [LARGE SCALE GENOMIC DNA]</scope>
    <source>
        <strain evidence="12">Taebaek</strain>
    </source>
</reference>
<dbReference type="AlphaFoldDB" id="A0ABD2J6C5"/>
<dbReference type="InterPro" id="IPR015943">
    <property type="entry name" value="WD40/YVTN_repeat-like_dom_sf"/>
</dbReference>
<dbReference type="SUPFAM" id="SSF47396">
    <property type="entry name" value="Transcription factor IIA (TFIIA), alpha-helical domain"/>
    <property type="match status" value="1"/>
</dbReference>
<dbReference type="CDD" id="cd10145">
    <property type="entry name" value="TFIIA_gamma_N"/>
    <property type="match status" value="1"/>
</dbReference>
<comment type="subcellular location">
    <subcellularLocation>
        <location evidence="1">Nucleus</location>
    </subcellularLocation>
</comment>
<keyword evidence="5" id="KW-0805">Transcription regulation</keyword>
<evidence type="ECO:0000259" key="11">
    <source>
        <dbReference type="Pfam" id="PF02751"/>
    </source>
</evidence>
<evidence type="ECO:0000313" key="13">
    <source>
        <dbReference type="Proteomes" id="UP001620645"/>
    </source>
</evidence>
<dbReference type="InterPro" id="IPR036322">
    <property type="entry name" value="WD40_repeat_dom_sf"/>
</dbReference>
<accession>A0ABD2J6C5</accession>
<dbReference type="SUPFAM" id="SSF50784">
    <property type="entry name" value="Transcription factor IIA (TFIIA), beta-barrel domain"/>
    <property type="match status" value="1"/>
</dbReference>
<evidence type="ECO:0000256" key="8">
    <source>
        <dbReference type="PROSITE-ProRule" id="PRU00221"/>
    </source>
</evidence>
<evidence type="ECO:0000256" key="3">
    <source>
        <dbReference type="ARBA" id="ARBA00022574"/>
    </source>
</evidence>
<dbReference type="Pfam" id="PF02751">
    <property type="entry name" value="TFIIA_gamma_C"/>
    <property type="match status" value="1"/>
</dbReference>
<comment type="caution">
    <text evidence="12">The sequence shown here is derived from an EMBL/GenBank/DDBJ whole genome shotgun (WGS) entry which is preliminary data.</text>
</comment>
<dbReference type="FunFam" id="1.10.287.190:FF:000001">
    <property type="entry name" value="Transcription initiation factor IIA subunit 2"/>
    <property type="match status" value="1"/>
</dbReference>
<dbReference type="PROSITE" id="PS50082">
    <property type="entry name" value="WD_REPEATS_2"/>
    <property type="match status" value="2"/>
</dbReference>
<proteinExistence type="inferred from homology"/>
<protein>
    <submittedName>
        <fullName evidence="12">Uncharacterized protein</fullName>
    </submittedName>
</protein>
<dbReference type="Pfam" id="PF00400">
    <property type="entry name" value="WD40"/>
    <property type="match status" value="2"/>
</dbReference>
<keyword evidence="6" id="KW-0804">Transcription</keyword>
<feature type="repeat" description="WD" evidence="8">
    <location>
        <begin position="366"/>
        <end position="388"/>
    </location>
</feature>
<evidence type="ECO:0000256" key="6">
    <source>
        <dbReference type="ARBA" id="ARBA00023163"/>
    </source>
</evidence>
<dbReference type="Gene3D" id="2.130.10.10">
    <property type="entry name" value="YVTN repeat-like/Quinoprotein amine dehydrogenase"/>
    <property type="match status" value="1"/>
</dbReference>
<dbReference type="SMART" id="SM00320">
    <property type="entry name" value="WD40"/>
    <property type="match status" value="6"/>
</dbReference>
<keyword evidence="13" id="KW-1185">Reference proteome</keyword>
<keyword evidence="4" id="KW-0677">Repeat</keyword>
<dbReference type="InterPro" id="IPR009088">
    <property type="entry name" value="TFIIA_b-brl"/>
</dbReference>
<evidence type="ECO:0000259" key="10">
    <source>
        <dbReference type="Pfam" id="PF02268"/>
    </source>
</evidence>
<comment type="similarity">
    <text evidence="2">Belongs to the TFIIA subunit 2 family.</text>
</comment>
<dbReference type="InterPro" id="IPR051179">
    <property type="entry name" value="WD_repeat_multifunction"/>
</dbReference>
<feature type="domain" description="Transcription initiation factor IIA gamma subunit N-terminal" evidence="10">
    <location>
        <begin position="444"/>
        <end position="489"/>
    </location>
</feature>
<dbReference type="Gene3D" id="2.30.18.10">
    <property type="entry name" value="Transcription factor IIA (TFIIA), beta-barrel domain"/>
    <property type="match status" value="1"/>
</dbReference>
<feature type="domain" description="Transcription initiation factor IIA gamma subunit C-terminal" evidence="11">
    <location>
        <begin position="503"/>
        <end position="526"/>
    </location>
</feature>
<dbReference type="PROSITE" id="PS50294">
    <property type="entry name" value="WD_REPEATS_REGION"/>
    <property type="match status" value="1"/>
</dbReference>
<dbReference type="Gene3D" id="1.10.287.190">
    <property type="entry name" value="Transcription factor IIA gamma subunit, alpha-helical domain"/>
    <property type="match status" value="1"/>
</dbReference>
<keyword evidence="3 8" id="KW-0853">WD repeat</keyword>
<sequence>MNYDNGISDDDDLEMDENGSDGVEIVDFVEEPHKEDNSAAKIAAHSKDVFCLALSPDGHWLASGSEDETAAVWDLRHGMTSPLLHRTISSHSDSVHLLAWNVSANILASADMAGRIICTKVTGDEATQTASLTIDDCFVEPSRRDDDNGEDEEGQGSEPEQIGWLFWHSTVEGILFAGCNDGSLWMWLIDQRECQNVFVVHQSKVFTTNSSSPCSAALLLSDAKFLLAAYENSVARIWDLKEANSVEISLPGPSSGAIDANFGANLAAIGCKNGFTALINTTQKNARHLHTFQAKGRTDDNGSTDESVEFVRFAPDGLNWLAVGTSAGHLSIFDWEKCSSRHECEHDGESVVSCAWLFGTDRSVSLISACIDGAIRIWDAKSGEPLALLLGAEEEIYYLCVAKDGEGRIFLFSACANGTVRIFQLTANELTRAEMFSFSATMTYQMYRSTTLGTALQSSLDELIADGMISQQLAGTVMTTFDKCINKALSERVRNKTSFKAEKLRAYRFCDNVWTFMMEHVEFKDTQRPIDGVIDRVMPTHKNVEIDER</sequence>
<evidence type="ECO:0000256" key="7">
    <source>
        <dbReference type="ARBA" id="ARBA00023242"/>
    </source>
</evidence>
<dbReference type="Proteomes" id="UP001620645">
    <property type="component" value="Unassembled WGS sequence"/>
</dbReference>
<evidence type="ECO:0000256" key="9">
    <source>
        <dbReference type="SAM" id="MobiDB-lite"/>
    </source>
</evidence>
<dbReference type="PROSITE" id="PS00678">
    <property type="entry name" value="WD_REPEATS_1"/>
    <property type="match status" value="1"/>
</dbReference>
<feature type="region of interest" description="Disordered" evidence="9">
    <location>
        <begin position="139"/>
        <end position="159"/>
    </location>
</feature>
<evidence type="ECO:0000256" key="5">
    <source>
        <dbReference type="ARBA" id="ARBA00023015"/>
    </source>
</evidence>
<gene>
    <name evidence="12" type="ORF">niasHS_010665</name>
</gene>
<dbReference type="InterPro" id="IPR015872">
    <property type="entry name" value="TFIIA_gsu_N"/>
</dbReference>
<dbReference type="InterPro" id="IPR019775">
    <property type="entry name" value="WD40_repeat_CS"/>
</dbReference>
<dbReference type="InterPro" id="IPR015871">
    <property type="entry name" value="TFIIA_gsu_C"/>
</dbReference>
<organism evidence="12 13">
    <name type="scientific">Heterodera schachtii</name>
    <name type="common">Sugarbeet cyst nematode worm</name>
    <name type="synonym">Tylenchus schachtii</name>
    <dbReference type="NCBI Taxonomy" id="97005"/>
    <lineage>
        <taxon>Eukaryota</taxon>
        <taxon>Metazoa</taxon>
        <taxon>Ecdysozoa</taxon>
        <taxon>Nematoda</taxon>
        <taxon>Chromadorea</taxon>
        <taxon>Rhabditida</taxon>
        <taxon>Tylenchina</taxon>
        <taxon>Tylenchomorpha</taxon>
        <taxon>Tylenchoidea</taxon>
        <taxon>Heteroderidae</taxon>
        <taxon>Heteroderinae</taxon>
        <taxon>Heterodera</taxon>
    </lineage>
</organism>
<dbReference type="CDD" id="cd10014">
    <property type="entry name" value="TFIIA_gamma_C"/>
    <property type="match status" value="1"/>
</dbReference>
<dbReference type="SUPFAM" id="SSF50978">
    <property type="entry name" value="WD40 repeat-like"/>
    <property type="match status" value="1"/>
</dbReference>
<evidence type="ECO:0000256" key="2">
    <source>
        <dbReference type="ARBA" id="ARBA00007675"/>
    </source>
</evidence>
<dbReference type="GO" id="GO:0005634">
    <property type="term" value="C:nucleus"/>
    <property type="evidence" value="ECO:0007669"/>
    <property type="project" value="UniProtKB-SubCell"/>
</dbReference>
<dbReference type="PANTHER" id="PTHR19857">
    <property type="entry name" value="MITOCHONDRIAL DIVISION PROTEIN 1-RELATED"/>
    <property type="match status" value="1"/>
</dbReference>
<dbReference type="InterPro" id="IPR009083">
    <property type="entry name" value="TFIIA_a-hlx"/>
</dbReference>
<keyword evidence="7" id="KW-0539">Nucleus</keyword>
<dbReference type="PANTHER" id="PTHR19857:SF8">
    <property type="entry name" value="ANGIO-ASSOCIATED MIGRATORY CELL PROTEIN"/>
    <property type="match status" value="1"/>
</dbReference>